<name>A0ACC2ESX1_DIPCM</name>
<proteinExistence type="predicted"/>
<organism evidence="1 2">
    <name type="scientific">Diphasiastrum complanatum</name>
    <name type="common">Issler's clubmoss</name>
    <name type="synonym">Lycopodium complanatum</name>
    <dbReference type="NCBI Taxonomy" id="34168"/>
    <lineage>
        <taxon>Eukaryota</taxon>
        <taxon>Viridiplantae</taxon>
        <taxon>Streptophyta</taxon>
        <taxon>Embryophyta</taxon>
        <taxon>Tracheophyta</taxon>
        <taxon>Lycopodiopsida</taxon>
        <taxon>Lycopodiales</taxon>
        <taxon>Lycopodiaceae</taxon>
        <taxon>Lycopodioideae</taxon>
        <taxon>Diphasiastrum</taxon>
    </lineage>
</organism>
<gene>
    <name evidence="1" type="ORF">O6H91_01G085800</name>
</gene>
<accession>A0ACC2ESX1</accession>
<keyword evidence="2" id="KW-1185">Reference proteome</keyword>
<comment type="caution">
    <text evidence="1">The sequence shown here is derived from an EMBL/GenBank/DDBJ whole genome shotgun (WGS) entry which is preliminary data.</text>
</comment>
<dbReference type="EMBL" id="CM055092">
    <property type="protein sequence ID" value="KAJ7569607.1"/>
    <property type="molecule type" value="Genomic_DNA"/>
</dbReference>
<reference evidence="2" key="1">
    <citation type="journal article" date="2024" name="Proc. Natl. Acad. Sci. U.S.A.">
        <title>Extraordinary preservation of gene collinearity over three hundred million years revealed in homosporous lycophytes.</title>
        <authorList>
            <person name="Li C."/>
            <person name="Wickell D."/>
            <person name="Kuo L.Y."/>
            <person name="Chen X."/>
            <person name="Nie B."/>
            <person name="Liao X."/>
            <person name="Peng D."/>
            <person name="Ji J."/>
            <person name="Jenkins J."/>
            <person name="Williams M."/>
            <person name="Shu S."/>
            <person name="Plott C."/>
            <person name="Barry K."/>
            <person name="Rajasekar S."/>
            <person name="Grimwood J."/>
            <person name="Han X."/>
            <person name="Sun S."/>
            <person name="Hou Z."/>
            <person name="He W."/>
            <person name="Dai G."/>
            <person name="Sun C."/>
            <person name="Schmutz J."/>
            <person name="Leebens-Mack J.H."/>
            <person name="Li F.W."/>
            <person name="Wang L."/>
        </authorList>
    </citation>
    <scope>NUCLEOTIDE SEQUENCE [LARGE SCALE GENOMIC DNA]</scope>
    <source>
        <strain evidence="2">cv. PW_Plant_1</strain>
    </source>
</reference>
<dbReference type="Proteomes" id="UP001162992">
    <property type="component" value="Chromosome 1"/>
</dbReference>
<evidence type="ECO:0000313" key="1">
    <source>
        <dbReference type="EMBL" id="KAJ7569607.1"/>
    </source>
</evidence>
<evidence type="ECO:0000313" key="2">
    <source>
        <dbReference type="Proteomes" id="UP001162992"/>
    </source>
</evidence>
<protein>
    <submittedName>
        <fullName evidence="1">Uncharacterized protein</fullName>
    </submittedName>
</protein>
<sequence length="753" mass="84234">MRTAGKLLKACTLTDRSMRVHRSEEHSSKLCRDRFPFVNVQSNGFNGHLSKLCKEGVLEEAVEEMEHLDQRGSSLSRDNAYHLLTRCVAEMDMTTGRRVYSLMLSSGLDSIDVLGAYLIRLFASCKSLKEADHVFSRIANPSVYTWNAIISANVKLGQSDRAIELYQKMKSFGVNCNSYLIVTVLNACASTKDLTRGRLIHEQIVQTGLQSNVFVGNALIDMYSKCGSIDEARIVFDQLPNRDIVSWNTMLTGYSHNDGHGEKAVQFFRNMQQQGIKPDTITFCSILKACGSMTDTGLGREIHTYIRRCGLQSDLVVGNALIDMYVKCRSIEEARLVFDRLPRRDVVSWSTLISGYVQHELGLEALKLFNRMQQEGIKPDNGTFASVLKACGRMAAVGQGKQIHAQILQFGLHSDVLVGSALVDMYARCGSLTEAREVFDKLPNKNAVSWGAMMGGYAQLGNCTLARQCFEDMQKEGLKPDKVTFLNMLVACSHKGLIDQGRQYFKLMTENYGIEPTIEHYTCMVDLFGRAGCLDEAENMLKGMPMPPNIRGWGSLLTACKTYGDVTRGRRCFDEMVKLDPKAASAYILMSNIYVDASMGADAQRIEELRKSAGAWKKPGRAWTEVNNEVHGFIVDDKTHPQSDSIYAKLRQLSWRMKEEGYVPKVELVLKPLSIKDKEDALCGHVEKLAVAFGLVSTPSGTTLRASKNLRVCNDCHSATKIISKLEKREIIIRDAYRLHHFKDGACSCEDYY</sequence>